<proteinExistence type="predicted"/>
<feature type="signal peptide" evidence="4">
    <location>
        <begin position="1"/>
        <end position="23"/>
    </location>
</feature>
<dbReference type="InterPro" id="IPR036249">
    <property type="entry name" value="Thioredoxin-like_sf"/>
</dbReference>
<keyword evidence="2" id="KW-0201">Cytochrome c-type biogenesis</keyword>
<keyword evidence="3" id="KW-0676">Redox-active center</keyword>
<dbReference type="GO" id="GO:0017004">
    <property type="term" value="P:cytochrome complex assembly"/>
    <property type="evidence" value="ECO:0007669"/>
    <property type="project" value="UniProtKB-KW"/>
</dbReference>
<dbReference type="PROSITE" id="PS51352">
    <property type="entry name" value="THIOREDOXIN_2"/>
    <property type="match status" value="1"/>
</dbReference>
<dbReference type="InterPro" id="IPR013766">
    <property type="entry name" value="Thioredoxin_domain"/>
</dbReference>
<dbReference type="PANTHER" id="PTHR42852">
    <property type="entry name" value="THIOL:DISULFIDE INTERCHANGE PROTEIN DSBE"/>
    <property type="match status" value="1"/>
</dbReference>
<dbReference type="InterPro" id="IPR017937">
    <property type="entry name" value="Thioredoxin_CS"/>
</dbReference>
<evidence type="ECO:0000259" key="5">
    <source>
        <dbReference type="PROSITE" id="PS51352"/>
    </source>
</evidence>
<accession>A0A7W7ZG78</accession>
<feature type="chain" id="PRO_5031480900" evidence="4">
    <location>
        <begin position="24"/>
        <end position="181"/>
    </location>
</feature>
<dbReference type="GO" id="GO:0016491">
    <property type="term" value="F:oxidoreductase activity"/>
    <property type="evidence" value="ECO:0007669"/>
    <property type="project" value="InterPro"/>
</dbReference>
<dbReference type="Proteomes" id="UP000540989">
    <property type="component" value="Unassembled WGS sequence"/>
</dbReference>
<comment type="subcellular location">
    <subcellularLocation>
        <location evidence="1">Cell envelope</location>
    </subcellularLocation>
</comment>
<dbReference type="Pfam" id="PF08534">
    <property type="entry name" value="Redoxin"/>
    <property type="match status" value="1"/>
</dbReference>
<evidence type="ECO:0000313" key="7">
    <source>
        <dbReference type="Proteomes" id="UP000540989"/>
    </source>
</evidence>
<dbReference type="InterPro" id="IPR050553">
    <property type="entry name" value="Thioredoxin_ResA/DsbE_sf"/>
</dbReference>
<evidence type="ECO:0000313" key="6">
    <source>
        <dbReference type="EMBL" id="MBB5059226.1"/>
    </source>
</evidence>
<dbReference type="SUPFAM" id="SSF52833">
    <property type="entry name" value="Thioredoxin-like"/>
    <property type="match status" value="1"/>
</dbReference>
<feature type="domain" description="Thioredoxin" evidence="5">
    <location>
        <begin position="22"/>
        <end position="163"/>
    </location>
</feature>
<keyword evidence="7" id="KW-1185">Reference proteome</keyword>
<dbReference type="GO" id="GO:0016853">
    <property type="term" value="F:isomerase activity"/>
    <property type="evidence" value="ECO:0007669"/>
    <property type="project" value="UniProtKB-KW"/>
</dbReference>
<evidence type="ECO:0000256" key="1">
    <source>
        <dbReference type="ARBA" id="ARBA00004196"/>
    </source>
</evidence>
<organism evidence="6 7">
    <name type="scientific">Granulicella aggregans</name>
    <dbReference type="NCBI Taxonomy" id="474949"/>
    <lineage>
        <taxon>Bacteria</taxon>
        <taxon>Pseudomonadati</taxon>
        <taxon>Acidobacteriota</taxon>
        <taxon>Terriglobia</taxon>
        <taxon>Terriglobales</taxon>
        <taxon>Acidobacteriaceae</taxon>
        <taxon>Granulicella</taxon>
    </lineage>
</organism>
<dbReference type="AlphaFoldDB" id="A0A7W7ZG78"/>
<sequence length="181" mass="19523">MKIFAAAVLSSVLSLAVPGVAPAAGSGLPESKYVALDGSTHSLAELEGHVAVVNFWATWCGPCREEMPRLQKLADEYSAKGVTFIAIALDDTETQPKIPGVVAQRAFRIPVWKGATADSLKELDLGVLVPATLILDDHGVVIGRIEGEARDKDVRTRLDWLLGGRQGKQPKVVQKNDKEEW</sequence>
<dbReference type="PROSITE" id="PS00194">
    <property type="entry name" value="THIOREDOXIN_1"/>
    <property type="match status" value="1"/>
</dbReference>
<comment type="caution">
    <text evidence="6">The sequence shown here is derived from an EMBL/GenBank/DDBJ whole genome shotgun (WGS) entry which is preliminary data.</text>
</comment>
<dbReference type="EMBL" id="JACHIP010000005">
    <property type="protein sequence ID" value="MBB5059226.1"/>
    <property type="molecule type" value="Genomic_DNA"/>
</dbReference>
<evidence type="ECO:0000256" key="3">
    <source>
        <dbReference type="ARBA" id="ARBA00023284"/>
    </source>
</evidence>
<dbReference type="RefSeq" id="WP_184220300.1">
    <property type="nucleotide sequence ID" value="NZ_JACHIP010000005.1"/>
</dbReference>
<evidence type="ECO:0000256" key="2">
    <source>
        <dbReference type="ARBA" id="ARBA00022748"/>
    </source>
</evidence>
<gene>
    <name evidence="6" type="ORF">HDF16_003949</name>
</gene>
<dbReference type="PANTHER" id="PTHR42852:SF13">
    <property type="entry name" value="PROTEIN DIPZ"/>
    <property type="match status" value="1"/>
</dbReference>
<dbReference type="GO" id="GO:0030313">
    <property type="term" value="C:cell envelope"/>
    <property type="evidence" value="ECO:0007669"/>
    <property type="project" value="UniProtKB-SubCell"/>
</dbReference>
<reference evidence="6 7" key="1">
    <citation type="submission" date="2020-08" db="EMBL/GenBank/DDBJ databases">
        <title>Genomic Encyclopedia of Type Strains, Phase IV (KMG-V): Genome sequencing to study the core and pangenomes of soil and plant-associated prokaryotes.</title>
        <authorList>
            <person name="Whitman W."/>
        </authorList>
    </citation>
    <scope>NUCLEOTIDE SEQUENCE [LARGE SCALE GENOMIC DNA]</scope>
    <source>
        <strain evidence="6 7">M8UP14</strain>
    </source>
</reference>
<evidence type="ECO:0000256" key="4">
    <source>
        <dbReference type="SAM" id="SignalP"/>
    </source>
</evidence>
<dbReference type="InterPro" id="IPR013740">
    <property type="entry name" value="Redoxin"/>
</dbReference>
<keyword evidence="6" id="KW-0413">Isomerase</keyword>
<dbReference type="Gene3D" id="3.40.30.10">
    <property type="entry name" value="Glutaredoxin"/>
    <property type="match status" value="1"/>
</dbReference>
<name>A0A7W7ZG78_9BACT</name>
<protein>
    <submittedName>
        <fullName evidence="6">Thiol-disulfide isomerase/thioredoxin</fullName>
    </submittedName>
</protein>
<dbReference type="CDD" id="cd02966">
    <property type="entry name" value="TlpA_like_family"/>
    <property type="match status" value="1"/>
</dbReference>
<keyword evidence="4" id="KW-0732">Signal</keyword>